<dbReference type="Pfam" id="PF07729">
    <property type="entry name" value="FCD"/>
    <property type="match status" value="1"/>
</dbReference>
<feature type="domain" description="HTH gntR-type" evidence="4">
    <location>
        <begin position="1"/>
        <end position="67"/>
    </location>
</feature>
<evidence type="ECO:0000313" key="6">
    <source>
        <dbReference type="Proteomes" id="UP000230821"/>
    </source>
</evidence>
<evidence type="ECO:0000256" key="2">
    <source>
        <dbReference type="ARBA" id="ARBA00023125"/>
    </source>
</evidence>
<keyword evidence="2" id="KW-0238">DNA-binding</keyword>
<accession>A0A2G6KLR1</accession>
<dbReference type="PROSITE" id="PS50949">
    <property type="entry name" value="HTH_GNTR"/>
    <property type="match status" value="1"/>
</dbReference>
<dbReference type="Proteomes" id="UP000230821">
    <property type="component" value="Unassembled WGS sequence"/>
</dbReference>
<dbReference type="PANTHER" id="PTHR43537:SF5">
    <property type="entry name" value="UXU OPERON TRANSCRIPTIONAL REGULATOR"/>
    <property type="match status" value="1"/>
</dbReference>
<dbReference type="Gene3D" id="1.20.120.530">
    <property type="entry name" value="GntR ligand-binding domain-like"/>
    <property type="match status" value="1"/>
</dbReference>
<dbReference type="InterPro" id="IPR011711">
    <property type="entry name" value="GntR_C"/>
</dbReference>
<dbReference type="InterPro" id="IPR036390">
    <property type="entry name" value="WH_DNA-bd_sf"/>
</dbReference>
<name>A0A2G6KLR1_9BACT</name>
<comment type="caution">
    <text evidence="5">The sequence shown here is derived from an EMBL/GenBank/DDBJ whole genome shotgun (WGS) entry which is preliminary data.</text>
</comment>
<reference evidence="5 6" key="1">
    <citation type="submission" date="2017-10" db="EMBL/GenBank/DDBJ databases">
        <title>Novel microbial diversity and functional potential in the marine mammal oral microbiome.</title>
        <authorList>
            <person name="Dudek N.K."/>
            <person name="Sun C.L."/>
            <person name="Burstein D."/>
            <person name="Kantor R.S."/>
            <person name="Aliaga Goltsman D.S."/>
            <person name="Bik E.M."/>
            <person name="Thomas B.C."/>
            <person name="Banfield J.F."/>
            <person name="Relman D.A."/>
        </authorList>
    </citation>
    <scope>NUCLEOTIDE SEQUENCE [LARGE SCALE GENOMIC DNA]</scope>
    <source>
        <strain evidence="5">DOLJORAL78_47_16</strain>
    </source>
</reference>
<sequence>MNAHEMYQDLKQKIIDEILCPGQWLVERELSEQYGLSRTPVREVLRRLVTDGFLDLKPAKGYTVRELTLKEIIETFQAREAIEGMLVKFACQRGDEQFFTRIAELRQQLEHVDIEQQKETGVLIGIELHDLIAETAKNALLLEFYQKLKNLAAITRNITKKSTTIEQCSKAEHLFLMKAIEEKNGEKGEQHMRAHLRETCRRLVEDYVIVQGGL</sequence>
<dbReference type="PANTHER" id="PTHR43537">
    <property type="entry name" value="TRANSCRIPTIONAL REGULATOR, GNTR FAMILY"/>
    <property type="match status" value="1"/>
</dbReference>
<keyword evidence="3" id="KW-0804">Transcription</keyword>
<dbReference type="SMART" id="SM00895">
    <property type="entry name" value="FCD"/>
    <property type="match status" value="1"/>
</dbReference>
<evidence type="ECO:0000256" key="3">
    <source>
        <dbReference type="ARBA" id="ARBA00023163"/>
    </source>
</evidence>
<evidence type="ECO:0000259" key="4">
    <source>
        <dbReference type="PROSITE" id="PS50949"/>
    </source>
</evidence>
<dbReference type="SMART" id="SM00345">
    <property type="entry name" value="HTH_GNTR"/>
    <property type="match status" value="1"/>
</dbReference>
<dbReference type="AlphaFoldDB" id="A0A2G6KLR1"/>
<dbReference type="GO" id="GO:0003700">
    <property type="term" value="F:DNA-binding transcription factor activity"/>
    <property type="evidence" value="ECO:0007669"/>
    <property type="project" value="InterPro"/>
</dbReference>
<dbReference type="EMBL" id="PDSK01000034">
    <property type="protein sequence ID" value="PIE35749.1"/>
    <property type="molecule type" value="Genomic_DNA"/>
</dbReference>
<dbReference type="SUPFAM" id="SSF46785">
    <property type="entry name" value="Winged helix' DNA-binding domain"/>
    <property type="match status" value="1"/>
</dbReference>
<dbReference type="GO" id="GO:0003677">
    <property type="term" value="F:DNA binding"/>
    <property type="evidence" value="ECO:0007669"/>
    <property type="project" value="UniProtKB-KW"/>
</dbReference>
<evidence type="ECO:0000256" key="1">
    <source>
        <dbReference type="ARBA" id="ARBA00023015"/>
    </source>
</evidence>
<keyword evidence="1" id="KW-0805">Transcription regulation</keyword>
<dbReference type="InterPro" id="IPR008920">
    <property type="entry name" value="TF_FadR/GntR_C"/>
</dbReference>
<proteinExistence type="predicted"/>
<dbReference type="SUPFAM" id="SSF48008">
    <property type="entry name" value="GntR ligand-binding domain-like"/>
    <property type="match status" value="1"/>
</dbReference>
<dbReference type="Pfam" id="PF00392">
    <property type="entry name" value="GntR"/>
    <property type="match status" value="1"/>
</dbReference>
<organism evidence="5 6">
    <name type="scientific">candidate division KSB3 bacterium</name>
    <dbReference type="NCBI Taxonomy" id="2044937"/>
    <lineage>
        <taxon>Bacteria</taxon>
        <taxon>candidate division KSB3</taxon>
    </lineage>
</organism>
<protein>
    <recommendedName>
        <fullName evidence="4">HTH gntR-type domain-containing protein</fullName>
    </recommendedName>
</protein>
<dbReference type="CDD" id="cd07377">
    <property type="entry name" value="WHTH_GntR"/>
    <property type="match status" value="1"/>
</dbReference>
<dbReference type="InterPro" id="IPR000524">
    <property type="entry name" value="Tscrpt_reg_HTH_GntR"/>
</dbReference>
<dbReference type="InterPro" id="IPR036388">
    <property type="entry name" value="WH-like_DNA-bd_sf"/>
</dbReference>
<evidence type="ECO:0000313" key="5">
    <source>
        <dbReference type="EMBL" id="PIE35749.1"/>
    </source>
</evidence>
<dbReference type="Gene3D" id="1.10.10.10">
    <property type="entry name" value="Winged helix-like DNA-binding domain superfamily/Winged helix DNA-binding domain"/>
    <property type="match status" value="1"/>
</dbReference>
<gene>
    <name evidence="5" type="ORF">CSA56_02970</name>
</gene>
<dbReference type="PRINTS" id="PR00035">
    <property type="entry name" value="HTHGNTR"/>
</dbReference>